<dbReference type="AlphaFoldDB" id="A0ABD3BB45"/>
<gene>
    <name evidence="2" type="ORF">CASFOL_030498</name>
    <name evidence="1" type="ORF">CASFOL_041679</name>
</gene>
<organism evidence="1 3">
    <name type="scientific">Castilleja foliolosa</name>
    <dbReference type="NCBI Taxonomy" id="1961234"/>
    <lineage>
        <taxon>Eukaryota</taxon>
        <taxon>Viridiplantae</taxon>
        <taxon>Streptophyta</taxon>
        <taxon>Embryophyta</taxon>
        <taxon>Tracheophyta</taxon>
        <taxon>Spermatophyta</taxon>
        <taxon>Magnoliopsida</taxon>
        <taxon>eudicotyledons</taxon>
        <taxon>Gunneridae</taxon>
        <taxon>Pentapetalae</taxon>
        <taxon>asterids</taxon>
        <taxon>lamiids</taxon>
        <taxon>Lamiales</taxon>
        <taxon>Orobanchaceae</taxon>
        <taxon>Pedicularideae</taxon>
        <taxon>Castillejinae</taxon>
        <taxon>Castilleja</taxon>
    </lineage>
</organism>
<proteinExistence type="predicted"/>
<protein>
    <submittedName>
        <fullName evidence="1">Uncharacterized protein</fullName>
    </submittedName>
</protein>
<dbReference type="EMBL" id="JAVIJP010000105">
    <property type="protein sequence ID" value="KAL3614593.1"/>
    <property type="molecule type" value="Genomic_DNA"/>
</dbReference>
<accession>A0ABD3BB45</accession>
<evidence type="ECO:0000313" key="2">
    <source>
        <dbReference type="EMBL" id="KAL3625644.1"/>
    </source>
</evidence>
<keyword evidence="3" id="KW-1185">Reference proteome</keyword>
<dbReference type="EMBL" id="JAVIJP010000049">
    <property type="protein sequence ID" value="KAL3625644.1"/>
    <property type="molecule type" value="Genomic_DNA"/>
</dbReference>
<evidence type="ECO:0000313" key="1">
    <source>
        <dbReference type="EMBL" id="KAL3614593.1"/>
    </source>
</evidence>
<dbReference type="Proteomes" id="UP001632038">
    <property type="component" value="Unassembled WGS sequence"/>
</dbReference>
<reference evidence="1 3" key="1">
    <citation type="journal article" date="2024" name="IScience">
        <title>Strigolactones Initiate the Formation of Haustorium-like Structures in Castilleja.</title>
        <authorList>
            <person name="Buerger M."/>
            <person name="Peterson D."/>
            <person name="Chory J."/>
        </authorList>
    </citation>
    <scope>NUCLEOTIDE SEQUENCE</scope>
    <source>
        <strain evidence="1">Tecolote</strain>
        <tissue evidence="1">Flower</tissue>
    </source>
</reference>
<name>A0ABD3BB45_9LAMI</name>
<sequence>MQKMTVFQRFSRSFPENPSLAKILIVFTVRKGSAPQRYDHLRSS</sequence>
<reference evidence="1" key="2">
    <citation type="submission" date="2024-11" db="EMBL/GenBank/DDBJ databases">
        <authorList>
            <person name="Burger M."/>
            <person name="Chory J."/>
        </authorList>
    </citation>
    <scope>NUCLEOTIDE SEQUENCE</scope>
    <source>
        <strain evidence="1">Tecolote</strain>
        <tissue evidence="1">Flower</tissue>
    </source>
</reference>
<evidence type="ECO:0000313" key="3">
    <source>
        <dbReference type="Proteomes" id="UP001632038"/>
    </source>
</evidence>
<comment type="caution">
    <text evidence="1">The sequence shown here is derived from an EMBL/GenBank/DDBJ whole genome shotgun (WGS) entry which is preliminary data.</text>
</comment>